<dbReference type="InterPro" id="IPR006311">
    <property type="entry name" value="TAT_signal"/>
</dbReference>
<proteinExistence type="predicted"/>
<evidence type="ECO:0008006" key="3">
    <source>
        <dbReference type="Google" id="ProtNLM"/>
    </source>
</evidence>
<dbReference type="AlphaFoldDB" id="A0A518AZ16"/>
<protein>
    <recommendedName>
        <fullName evidence="3">Sulfatase</fullName>
    </recommendedName>
</protein>
<sequence length="447" mass="49174">MSRLELPCPGPVSRRSFVQLGSLALGGLTLPSLYQQRAVASAVSGEPAADTSVILVWLQGGPSHIDMYDMKPEAPEDYRGPFKPIQTNVEGLEICEHMPRQAKIADKLAVIRSIAHSNNQHAGGATRFLSGYVPVRPNDKNGSHPTIGSVVARVRSDIKKGIPNYISSTKAVYGGGGAYLGQAASPFVVDGDPNDPKFQVKNITARPGVLQKASLLSRLDTFRRELDRSGSMTAMDEFQEQALSLLTSEKVRAAFDLSKEPDRLRDEYGRNRWGQRALMARRLVEAGCSFVTMQMQRSPFGKSHNWDDHAVNWHVFDELKLRLPVYDQAVTALVNDIYARGLNKKVMLIFAGEFGRTPRINTNRGVGRGHWARAMSVVVSGGGMRMGQVIGSTNDKAEEPKDRRMEPNDLLATTYKFLGINTHQHFENMAGVPTRILPNGEPIAELA</sequence>
<dbReference type="PANTHER" id="PTHR43737:SF1">
    <property type="entry name" value="DUF1501 DOMAIN-CONTAINING PROTEIN"/>
    <property type="match status" value="1"/>
</dbReference>
<reference evidence="1 2" key="1">
    <citation type="submission" date="2019-02" db="EMBL/GenBank/DDBJ databases">
        <title>Deep-cultivation of Planctomycetes and their phenomic and genomic characterization uncovers novel biology.</title>
        <authorList>
            <person name="Wiegand S."/>
            <person name="Jogler M."/>
            <person name="Boedeker C."/>
            <person name="Pinto D."/>
            <person name="Vollmers J."/>
            <person name="Rivas-Marin E."/>
            <person name="Kohn T."/>
            <person name="Peeters S.H."/>
            <person name="Heuer A."/>
            <person name="Rast P."/>
            <person name="Oberbeckmann S."/>
            <person name="Bunk B."/>
            <person name="Jeske O."/>
            <person name="Meyerdierks A."/>
            <person name="Storesund J.E."/>
            <person name="Kallscheuer N."/>
            <person name="Luecker S."/>
            <person name="Lage O.M."/>
            <person name="Pohl T."/>
            <person name="Merkel B.J."/>
            <person name="Hornburger P."/>
            <person name="Mueller R.-W."/>
            <person name="Bruemmer F."/>
            <person name="Labrenz M."/>
            <person name="Spormann A.M."/>
            <person name="Op den Camp H."/>
            <person name="Overmann J."/>
            <person name="Amann R."/>
            <person name="Jetten M.S.M."/>
            <person name="Mascher T."/>
            <person name="Medema M.H."/>
            <person name="Devos D.P."/>
            <person name="Kaster A.-K."/>
            <person name="Ovreas L."/>
            <person name="Rohde M."/>
            <person name="Galperin M.Y."/>
            <person name="Jogler C."/>
        </authorList>
    </citation>
    <scope>NUCLEOTIDE SEQUENCE [LARGE SCALE GENOMIC DNA]</scope>
    <source>
        <strain evidence="1 2">Pan216</strain>
    </source>
</reference>
<evidence type="ECO:0000313" key="1">
    <source>
        <dbReference type="EMBL" id="QDU59968.1"/>
    </source>
</evidence>
<keyword evidence="2" id="KW-1185">Reference proteome</keyword>
<evidence type="ECO:0000313" key="2">
    <source>
        <dbReference type="Proteomes" id="UP000317093"/>
    </source>
</evidence>
<dbReference type="PANTHER" id="PTHR43737">
    <property type="entry name" value="BLL7424 PROTEIN"/>
    <property type="match status" value="1"/>
</dbReference>
<name>A0A518AZ16_9BACT</name>
<dbReference type="OrthoDB" id="127333at2"/>
<dbReference type="SUPFAM" id="SSF53649">
    <property type="entry name" value="Alkaline phosphatase-like"/>
    <property type="match status" value="1"/>
</dbReference>
<dbReference type="PROSITE" id="PS51318">
    <property type="entry name" value="TAT"/>
    <property type="match status" value="1"/>
</dbReference>
<dbReference type="Proteomes" id="UP000317093">
    <property type="component" value="Chromosome"/>
</dbReference>
<organism evidence="1 2">
    <name type="scientific">Kolteria novifilia</name>
    <dbReference type="NCBI Taxonomy" id="2527975"/>
    <lineage>
        <taxon>Bacteria</taxon>
        <taxon>Pseudomonadati</taxon>
        <taxon>Planctomycetota</taxon>
        <taxon>Planctomycetia</taxon>
        <taxon>Kolteriales</taxon>
        <taxon>Kolteriaceae</taxon>
        <taxon>Kolteria</taxon>
    </lineage>
</organism>
<dbReference type="InterPro" id="IPR017850">
    <property type="entry name" value="Alkaline_phosphatase_core_sf"/>
</dbReference>
<accession>A0A518AZ16</accession>
<dbReference type="Pfam" id="PF07394">
    <property type="entry name" value="DUF1501"/>
    <property type="match status" value="1"/>
</dbReference>
<gene>
    <name evidence="1" type="ORF">Pan216_08040</name>
</gene>
<dbReference type="RefSeq" id="WP_145255076.1">
    <property type="nucleotide sequence ID" value="NZ_CP036279.1"/>
</dbReference>
<dbReference type="InterPro" id="IPR010869">
    <property type="entry name" value="DUF1501"/>
</dbReference>
<dbReference type="EMBL" id="CP036279">
    <property type="protein sequence ID" value="QDU59968.1"/>
    <property type="molecule type" value="Genomic_DNA"/>
</dbReference>
<dbReference type="KEGG" id="knv:Pan216_08040"/>